<dbReference type="Gene3D" id="3.40.1530.20">
    <property type="entry name" value="Protein of unknown function (DUF1491)"/>
    <property type="match status" value="1"/>
</dbReference>
<dbReference type="OrthoDB" id="9809136at2"/>
<sequence length="109" mass="11967">MARLASGIWVSAYLARLRVYDIPAFVVAHGDDTAGAVLVKLATLDGRAQAFTRGFDLMSGDRKWAQLAAGAEPEVDAAIARQRDFDPDLWVIEVEDRDGRHLLDEDGLQ</sequence>
<accession>A0A2V4NG56</accession>
<dbReference type="AlphaFoldDB" id="A0A2V4NG56"/>
<organism evidence="1 2">
    <name type="scientific">Litorivita pollutaquae</name>
    <dbReference type="NCBI Taxonomy" id="2200892"/>
    <lineage>
        <taxon>Bacteria</taxon>
        <taxon>Pseudomonadati</taxon>
        <taxon>Pseudomonadota</taxon>
        <taxon>Alphaproteobacteria</taxon>
        <taxon>Rhodobacterales</taxon>
        <taxon>Paracoccaceae</taxon>
        <taxon>Litorivita</taxon>
    </lineage>
</organism>
<keyword evidence="2" id="KW-1185">Reference proteome</keyword>
<protein>
    <submittedName>
        <fullName evidence="1">DUF1491 domain-containing protein</fullName>
    </submittedName>
</protein>
<evidence type="ECO:0000313" key="2">
    <source>
        <dbReference type="Proteomes" id="UP000248012"/>
    </source>
</evidence>
<evidence type="ECO:0000313" key="1">
    <source>
        <dbReference type="EMBL" id="PYC49010.1"/>
    </source>
</evidence>
<dbReference type="Pfam" id="PF07372">
    <property type="entry name" value="DUF1491"/>
    <property type="match status" value="1"/>
</dbReference>
<dbReference type="EMBL" id="QFVT01000002">
    <property type="protein sequence ID" value="PYC49010.1"/>
    <property type="molecule type" value="Genomic_DNA"/>
</dbReference>
<proteinExistence type="predicted"/>
<comment type="caution">
    <text evidence="1">The sequence shown here is derived from an EMBL/GenBank/DDBJ whole genome shotgun (WGS) entry which is preliminary data.</text>
</comment>
<dbReference type="InterPro" id="IPR009964">
    <property type="entry name" value="DUF1491"/>
</dbReference>
<name>A0A2V4NG56_9RHOB</name>
<reference evidence="1 2" key="1">
    <citation type="submission" date="2018-05" db="EMBL/GenBank/DDBJ databases">
        <title>Oceanovita maritima gen. nov., sp. nov., a marine bacterium in the family Rhodobacteraceae isolated from surface seawater of Lundu port Xiamen, China.</title>
        <authorList>
            <person name="Hetharua B.H."/>
            <person name="Min D."/>
            <person name="Liao H."/>
            <person name="Tian Y."/>
        </authorList>
    </citation>
    <scope>NUCLEOTIDE SEQUENCE [LARGE SCALE GENOMIC DNA]</scope>
    <source>
        <strain evidence="1 2">FSX-11</strain>
    </source>
</reference>
<gene>
    <name evidence="1" type="ORF">DI396_02795</name>
</gene>
<dbReference type="RefSeq" id="WP_110794587.1">
    <property type="nucleotide sequence ID" value="NZ_KZ826481.1"/>
</dbReference>
<dbReference type="Proteomes" id="UP000248012">
    <property type="component" value="Unassembled WGS sequence"/>
</dbReference>